<reference evidence="2" key="1">
    <citation type="submission" date="2019-09" db="EMBL/GenBank/DDBJ databases">
        <title>Characterisation of the sponge microbiome using genome-centric metagenomics.</title>
        <authorList>
            <person name="Engelberts J.P."/>
            <person name="Robbins S.J."/>
            <person name="De Goeij J.M."/>
            <person name="Aranda M."/>
            <person name="Bell S.C."/>
            <person name="Webster N.S."/>
        </authorList>
    </citation>
    <scope>NUCLEOTIDE SEQUENCE</scope>
    <source>
        <strain evidence="2">SB0664_bin_43</strain>
    </source>
</reference>
<dbReference type="Pfam" id="PF03446">
    <property type="entry name" value="NAD_binding_2"/>
    <property type="match status" value="1"/>
</dbReference>
<comment type="caution">
    <text evidence="2">The sequence shown here is derived from an EMBL/GenBank/DDBJ whole genome shotgun (WGS) entry which is preliminary data.</text>
</comment>
<gene>
    <name evidence="2" type="ORF">F4Y60_12545</name>
</gene>
<dbReference type="AlphaFoldDB" id="A0A6B0Y2F7"/>
<protein>
    <recommendedName>
        <fullName evidence="1">6-phosphogluconate dehydrogenase NADP-binding domain-containing protein</fullName>
    </recommendedName>
</protein>
<dbReference type="InterPro" id="IPR006115">
    <property type="entry name" value="6PGDH_NADP-bd"/>
</dbReference>
<feature type="domain" description="6-phosphogluconate dehydrogenase NADP-binding" evidence="1">
    <location>
        <begin position="4"/>
        <end position="74"/>
    </location>
</feature>
<name>A0A6B0Y2F7_9RHOB</name>
<dbReference type="SUPFAM" id="SSF51735">
    <property type="entry name" value="NAD(P)-binding Rossmann-fold domains"/>
    <property type="match status" value="1"/>
</dbReference>
<dbReference type="EMBL" id="VXRY01000516">
    <property type="protein sequence ID" value="MXY34888.1"/>
    <property type="molecule type" value="Genomic_DNA"/>
</dbReference>
<sequence>MRAGVIGLGTMKSGLATDLIANGFEAAGLDVGEVHRAGFRDIGGTGAGSVAEVVADADAVPATVMIRNPANSEVLGIAVSGIGAKRRNRMISLDLAEELEVSMQMASKETQTFHVGQLMSSHGDDSACARVIEEVVCAEMHREGAQ</sequence>
<evidence type="ECO:0000313" key="2">
    <source>
        <dbReference type="EMBL" id="MXY34888.1"/>
    </source>
</evidence>
<proteinExistence type="predicted"/>
<dbReference type="InterPro" id="IPR036291">
    <property type="entry name" value="NAD(P)-bd_dom_sf"/>
</dbReference>
<dbReference type="GO" id="GO:0050661">
    <property type="term" value="F:NADP binding"/>
    <property type="evidence" value="ECO:0007669"/>
    <property type="project" value="InterPro"/>
</dbReference>
<accession>A0A6B0Y2F7</accession>
<organism evidence="2">
    <name type="scientific">Boseongicola sp. SB0664_bin_43</name>
    <dbReference type="NCBI Taxonomy" id="2604844"/>
    <lineage>
        <taxon>Bacteria</taxon>
        <taxon>Pseudomonadati</taxon>
        <taxon>Pseudomonadota</taxon>
        <taxon>Alphaproteobacteria</taxon>
        <taxon>Rhodobacterales</taxon>
        <taxon>Paracoccaceae</taxon>
        <taxon>Boseongicola</taxon>
    </lineage>
</organism>
<evidence type="ECO:0000259" key="1">
    <source>
        <dbReference type="Pfam" id="PF03446"/>
    </source>
</evidence>
<dbReference type="Gene3D" id="3.40.50.720">
    <property type="entry name" value="NAD(P)-binding Rossmann-like Domain"/>
    <property type="match status" value="1"/>
</dbReference>